<keyword evidence="2" id="KW-1185">Reference proteome</keyword>
<comment type="caution">
    <text evidence="1">The sequence shown here is derived from an EMBL/GenBank/DDBJ whole genome shotgun (WGS) entry which is preliminary data.</text>
</comment>
<dbReference type="AlphaFoldDB" id="A0A822YG49"/>
<sequence>MSNPKESHVVGKGMVSPFKSPLNWTYSKSNHRYILFSLKNEKAQSIYLNCTLHGTQQFKFNKTKTEPLALITSDLDTIRLNMPKFLELLLQLCNRCIQRQIPNINRVTLNYRKCNTIIRKA</sequence>
<organism evidence="1 2">
    <name type="scientific">Nelumbo nucifera</name>
    <name type="common">Sacred lotus</name>
    <dbReference type="NCBI Taxonomy" id="4432"/>
    <lineage>
        <taxon>Eukaryota</taxon>
        <taxon>Viridiplantae</taxon>
        <taxon>Streptophyta</taxon>
        <taxon>Embryophyta</taxon>
        <taxon>Tracheophyta</taxon>
        <taxon>Spermatophyta</taxon>
        <taxon>Magnoliopsida</taxon>
        <taxon>Proteales</taxon>
        <taxon>Nelumbonaceae</taxon>
        <taxon>Nelumbo</taxon>
    </lineage>
</organism>
<evidence type="ECO:0000313" key="1">
    <source>
        <dbReference type="EMBL" id="DAD31467.1"/>
    </source>
</evidence>
<dbReference type="EMBL" id="DUZY01000003">
    <property type="protein sequence ID" value="DAD31467.1"/>
    <property type="molecule type" value="Genomic_DNA"/>
</dbReference>
<accession>A0A822YG49</accession>
<gene>
    <name evidence="1" type="ORF">HUJ06_010319</name>
</gene>
<evidence type="ECO:0000313" key="2">
    <source>
        <dbReference type="Proteomes" id="UP000607653"/>
    </source>
</evidence>
<protein>
    <submittedName>
        <fullName evidence="1">Uncharacterized protein</fullName>
    </submittedName>
</protein>
<dbReference type="Proteomes" id="UP000607653">
    <property type="component" value="Unassembled WGS sequence"/>
</dbReference>
<proteinExistence type="predicted"/>
<reference evidence="1 2" key="1">
    <citation type="journal article" date="2020" name="Mol. Biol. Evol.">
        <title>Distinct Expression and Methylation Patterns for Genes with Different Fates following a Single Whole-Genome Duplication in Flowering Plants.</title>
        <authorList>
            <person name="Shi T."/>
            <person name="Rahmani R.S."/>
            <person name="Gugger P.F."/>
            <person name="Wang M."/>
            <person name="Li H."/>
            <person name="Zhang Y."/>
            <person name="Li Z."/>
            <person name="Wang Q."/>
            <person name="Van de Peer Y."/>
            <person name="Marchal K."/>
            <person name="Chen J."/>
        </authorList>
    </citation>
    <scope>NUCLEOTIDE SEQUENCE [LARGE SCALE GENOMIC DNA]</scope>
    <source>
        <tissue evidence="1">Leaf</tissue>
    </source>
</reference>
<name>A0A822YG49_NELNU</name>